<dbReference type="Proteomes" id="UP001422759">
    <property type="component" value="Unassembled WGS sequence"/>
</dbReference>
<evidence type="ECO:0000313" key="4">
    <source>
        <dbReference type="Proteomes" id="UP001422759"/>
    </source>
</evidence>
<organism evidence="3 4">
    <name type="scientific">Kitasatospora kazusensis</name>
    <dbReference type="NCBI Taxonomy" id="407974"/>
    <lineage>
        <taxon>Bacteria</taxon>
        <taxon>Bacillati</taxon>
        <taxon>Actinomycetota</taxon>
        <taxon>Actinomycetes</taxon>
        <taxon>Kitasatosporales</taxon>
        <taxon>Streptomycetaceae</taxon>
        <taxon>Kitasatospora</taxon>
    </lineage>
</organism>
<dbReference type="EMBL" id="BAAANT010000008">
    <property type="protein sequence ID" value="GAA2138135.1"/>
    <property type="molecule type" value="Genomic_DNA"/>
</dbReference>
<feature type="region of interest" description="Disordered" evidence="1">
    <location>
        <begin position="1"/>
        <end position="103"/>
    </location>
</feature>
<sequence length="217" mass="22521">MTTPPPNPFGQPPAGQPPQGSPPNGYPAPQPQNGQPAYGYPAPPQQNGQPAYGYPAPPAQNGQPAYGYPAPPQQNGQPAYGYPPAPQPYGQPGYQGQGSVPPQKQGLSWKAKLFFGGGAVAVLGVLGLGAWSFMSGGTTGAHVGNCMQYNPPAVTKVVNCSSAAADAVVIKRFETPIIASCRNVPGTIYSYQGRYRRSGKSHTYLACLGRHTPGQSS</sequence>
<evidence type="ECO:0000256" key="1">
    <source>
        <dbReference type="SAM" id="MobiDB-lite"/>
    </source>
</evidence>
<evidence type="ECO:0000256" key="2">
    <source>
        <dbReference type="SAM" id="Phobius"/>
    </source>
</evidence>
<feature type="transmembrane region" description="Helical" evidence="2">
    <location>
        <begin position="113"/>
        <end position="134"/>
    </location>
</feature>
<feature type="compositionally biased region" description="Pro residues" evidence="1">
    <location>
        <begin position="1"/>
        <end position="30"/>
    </location>
</feature>
<keyword evidence="2" id="KW-0812">Transmembrane</keyword>
<accession>A0ABP5L2P2</accession>
<keyword evidence="2" id="KW-1133">Transmembrane helix</keyword>
<name>A0ABP5L2P2_9ACTN</name>
<proteinExistence type="predicted"/>
<gene>
    <name evidence="3" type="ORF">GCM10009760_19200</name>
</gene>
<protein>
    <submittedName>
        <fullName evidence="3">Uncharacterized protein</fullName>
    </submittedName>
</protein>
<keyword evidence="2" id="KW-0472">Membrane</keyword>
<evidence type="ECO:0000313" key="3">
    <source>
        <dbReference type="EMBL" id="GAA2138135.1"/>
    </source>
</evidence>
<reference evidence="4" key="1">
    <citation type="journal article" date="2019" name="Int. J. Syst. Evol. Microbiol.">
        <title>The Global Catalogue of Microorganisms (GCM) 10K type strain sequencing project: providing services to taxonomists for standard genome sequencing and annotation.</title>
        <authorList>
            <consortium name="The Broad Institute Genomics Platform"/>
            <consortium name="The Broad Institute Genome Sequencing Center for Infectious Disease"/>
            <person name="Wu L."/>
            <person name="Ma J."/>
        </authorList>
    </citation>
    <scope>NUCLEOTIDE SEQUENCE [LARGE SCALE GENOMIC DNA]</scope>
    <source>
        <strain evidence="4">JCM 14560</strain>
    </source>
</reference>
<keyword evidence="4" id="KW-1185">Reference proteome</keyword>
<feature type="compositionally biased region" description="Low complexity" evidence="1">
    <location>
        <begin position="33"/>
        <end position="80"/>
    </location>
</feature>
<dbReference type="RefSeq" id="WP_344462880.1">
    <property type="nucleotide sequence ID" value="NZ_BAAANT010000008.1"/>
</dbReference>
<comment type="caution">
    <text evidence="3">The sequence shown here is derived from an EMBL/GenBank/DDBJ whole genome shotgun (WGS) entry which is preliminary data.</text>
</comment>